<accession>A0A4Y2GR23</accession>
<evidence type="ECO:0000256" key="10">
    <source>
        <dbReference type="PROSITE-ProRule" id="PRU00459"/>
    </source>
</evidence>
<keyword evidence="4" id="KW-0863">Zinc-finger</keyword>
<evidence type="ECO:0000256" key="1">
    <source>
        <dbReference type="ARBA" id="ARBA00004123"/>
    </source>
</evidence>
<evidence type="ECO:0000256" key="3">
    <source>
        <dbReference type="ARBA" id="ARBA00022737"/>
    </source>
</evidence>
<evidence type="ECO:0000313" key="13">
    <source>
        <dbReference type="Proteomes" id="UP000499080"/>
    </source>
</evidence>
<evidence type="ECO:0000256" key="2">
    <source>
        <dbReference type="ARBA" id="ARBA00022723"/>
    </source>
</evidence>
<evidence type="ECO:0000256" key="11">
    <source>
        <dbReference type="SAM" id="MobiDB-lite"/>
    </source>
</evidence>
<feature type="region of interest" description="Disordered" evidence="11">
    <location>
        <begin position="137"/>
        <end position="157"/>
    </location>
</feature>
<keyword evidence="7" id="KW-0805">Transcription regulation</keyword>
<feature type="region of interest" description="Disordered" evidence="11">
    <location>
        <begin position="194"/>
        <end position="240"/>
    </location>
</feature>
<name>A0A4Y2GR23_ARAVE</name>
<keyword evidence="3" id="KW-0677">Repeat</keyword>
<feature type="compositionally biased region" description="Basic and acidic residues" evidence="11">
    <location>
        <begin position="334"/>
        <end position="344"/>
    </location>
</feature>
<keyword evidence="6" id="KW-0156">Chromatin regulator</keyword>
<feature type="repeat" description="MBT" evidence="10">
    <location>
        <begin position="349"/>
        <end position="449"/>
    </location>
</feature>
<feature type="compositionally biased region" description="Basic and acidic residues" evidence="11">
    <location>
        <begin position="218"/>
        <end position="231"/>
    </location>
</feature>
<comment type="caution">
    <text evidence="12">The sequence shown here is derived from an EMBL/GenBank/DDBJ whole genome shotgun (WGS) entry which is preliminary data.</text>
</comment>
<evidence type="ECO:0000256" key="4">
    <source>
        <dbReference type="ARBA" id="ARBA00022771"/>
    </source>
</evidence>
<dbReference type="OrthoDB" id="6421009at2759"/>
<dbReference type="GO" id="GO:0005634">
    <property type="term" value="C:nucleus"/>
    <property type="evidence" value="ECO:0007669"/>
    <property type="project" value="UniProtKB-SubCell"/>
</dbReference>
<dbReference type="GO" id="GO:0045892">
    <property type="term" value="P:negative regulation of DNA-templated transcription"/>
    <property type="evidence" value="ECO:0007669"/>
    <property type="project" value="TreeGrafter"/>
</dbReference>
<gene>
    <name evidence="12" type="primary">L3mbtl3</name>
    <name evidence="12" type="ORF">AVEN_89193_1</name>
</gene>
<dbReference type="AlphaFoldDB" id="A0A4Y2GR23"/>
<dbReference type="SUPFAM" id="SSF63748">
    <property type="entry name" value="Tudor/PWWP/MBT"/>
    <property type="match status" value="1"/>
</dbReference>
<evidence type="ECO:0000256" key="5">
    <source>
        <dbReference type="ARBA" id="ARBA00022833"/>
    </source>
</evidence>
<dbReference type="Pfam" id="PF02820">
    <property type="entry name" value="MBT"/>
    <property type="match status" value="1"/>
</dbReference>
<keyword evidence="5" id="KW-0862">Zinc</keyword>
<evidence type="ECO:0000256" key="8">
    <source>
        <dbReference type="ARBA" id="ARBA00023163"/>
    </source>
</evidence>
<protein>
    <submittedName>
        <fullName evidence="12">Lethal(3)malignant brain tumor-like protein 3</fullName>
    </submittedName>
</protein>
<dbReference type="PANTHER" id="PTHR12247">
    <property type="entry name" value="POLYCOMB GROUP PROTEIN"/>
    <property type="match status" value="1"/>
</dbReference>
<dbReference type="Proteomes" id="UP000499080">
    <property type="component" value="Unassembled WGS sequence"/>
</dbReference>
<dbReference type="EMBL" id="BGPR01001544">
    <property type="protein sequence ID" value="GBM56402.1"/>
    <property type="molecule type" value="Genomic_DNA"/>
</dbReference>
<proteinExistence type="predicted"/>
<dbReference type="GO" id="GO:0042393">
    <property type="term" value="F:histone binding"/>
    <property type="evidence" value="ECO:0007669"/>
    <property type="project" value="TreeGrafter"/>
</dbReference>
<evidence type="ECO:0000256" key="9">
    <source>
        <dbReference type="ARBA" id="ARBA00023242"/>
    </source>
</evidence>
<dbReference type="FunFam" id="2.30.30.140:FF:000007">
    <property type="entry name" value="Lethal(3)malignant brain tumor-like protein 1"/>
    <property type="match status" value="1"/>
</dbReference>
<feature type="non-terminal residue" evidence="12">
    <location>
        <position position="481"/>
    </location>
</feature>
<keyword evidence="9" id="KW-0539">Nucleus</keyword>
<feature type="compositionally biased region" description="Basic and acidic residues" evidence="11">
    <location>
        <begin position="144"/>
        <end position="157"/>
    </location>
</feature>
<keyword evidence="2" id="KW-0479">Metal-binding</keyword>
<dbReference type="Gene3D" id="2.30.30.140">
    <property type="match status" value="1"/>
</dbReference>
<dbReference type="CDD" id="cd20101">
    <property type="entry name" value="MBT_L3MBTL1-like_rpt1"/>
    <property type="match status" value="1"/>
</dbReference>
<keyword evidence="8" id="KW-0804">Transcription</keyword>
<dbReference type="PANTHER" id="PTHR12247:SF131">
    <property type="entry name" value="LD05287P"/>
    <property type="match status" value="1"/>
</dbReference>
<reference evidence="12 13" key="1">
    <citation type="journal article" date="2019" name="Sci. Rep.">
        <title>Orb-weaving spider Araneus ventricosus genome elucidates the spidroin gene catalogue.</title>
        <authorList>
            <person name="Kono N."/>
            <person name="Nakamura H."/>
            <person name="Ohtoshi R."/>
            <person name="Moran D.A.P."/>
            <person name="Shinohara A."/>
            <person name="Yoshida Y."/>
            <person name="Fujiwara M."/>
            <person name="Mori M."/>
            <person name="Tomita M."/>
            <person name="Arakawa K."/>
        </authorList>
    </citation>
    <scope>NUCLEOTIDE SEQUENCE [LARGE SCALE GENOMIC DNA]</scope>
</reference>
<dbReference type="InterPro" id="IPR050548">
    <property type="entry name" value="PcG_chromatin_remod_factors"/>
</dbReference>
<dbReference type="GO" id="GO:0008270">
    <property type="term" value="F:zinc ion binding"/>
    <property type="evidence" value="ECO:0007669"/>
    <property type="project" value="UniProtKB-KW"/>
</dbReference>
<dbReference type="GO" id="GO:0003682">
    <property type="term" value="F:chromatin binding"/>
    <property type="evidence" value="ECO:0007669"/>
    <property type="project" value="TreeGrafter"/>
</dbReference>
<organism evidence="12 13">
    <name type="scientific">Araneus ventricosus</name>
    <name type="common">Orbweaver spider</name>
    <name type="synonym">Epeira ventricosa</name>
    <dbReference type="NCBI Taxonomy" id="182803"/>
    <lineage>
        <taxon>Eukaryota</taxon>
        <taxon>Metazoa</taxon>
        <taxon>Ecdysozoa</taxon>
        <taxon>Arthropoda</taxon>
        <taxon>Chelicerata</taxon>
        <taxon>Arachnida</taxon>
        <taxon>Araneae</taxon>
        <taxon>Araneomorphae</taxon>
        <taxon>Entelegynae</taxon>
        <taxon>Araneoidea</taxon>
        <taxon>Araneidae</taxon>
        <taxon>Araneus</taxon>
    </lineage>
</organism>
<evidence type="ECO:0000256" key="7">
    <source>
        <dbReference type="ARBA" id="ARBA00023015"/>
    </source>
</evidence>
<evidence type="ECO:0000313" key="12">
    <source>
        <dbReference type="EMBL" id="GBM56402.1"/>
    </source>
</evidence>
<sequence>MALAAPTSSVATTSASCLSSPQLPLIRLHETVAKINMPTAINQNSSSAVSNEPVYNLTISNGEIIHTSGTSTVPKIAVPPVATLAAAYLKPVNIAANPGSFPVAVQPATIAPAAITLAAAPPPPQPQQPVSQIPATVSLQQPAKDPEPEAKNDPKSSDNDVIKLLIWKDGIGELPGSDLKFKLNEFGTLEIYNEDLSNNPPAKTVRDESTTTSEENSTEGRQKTTKNKEMYQDENSAEKISQNGAKDSNLAEELCRCENCECFGLKIEFCKAGRFCSQSCMSSFANKKSNMLKRGAAKDKMKKKKIKVDSEETEIKNDVKEDVKSDEMEFEDTAEPKKDCPAEPKKKEFSWEEYLKQEKAKVAPVKLFKEGQTYPSNSNGFVKDMKLEGIDPKHPSLFCVLTVSETKGYRVRLHFDGYSECYDFWVNADSPDIFPVGWCEKTGHELRPPKGFTPKEFNWDNYLKMSKAEAAPEHLFTWESR</sequence>
<dbReference type="InterPro" id="IPR004092">
    <property type="entry name" value="Mbt"/>
</dbReference>
<feature type="region of interest" description="Disordered" evidence="11">
    <location>
        <begin position="319"/>
        <end position="344"/>
    </location>
</feature>
<dbReference type="SMART" id="SM00561">
    <property type="entry name" value="MBT"/>
    <property type="match status" value="1"/>
</dbReference>
<dbReference type="GO" id="GO:0006325">
    <property type="term" value="P:chromatin organization"/>
    <property type="evidence" value="ECO:0007669"/>
    <property type="project" value="UniProtKB-KW"/>
</dbReference>
<dbReference type="PROSITE" id="PS51079">
    <property type="entry name" value="MBT"/>
    <property type="match status" value="1"/>
</dbReference>
<evidence type="ECO:0000256" key="6">
    <source>
        <dbReference type="ARBA" id="ARBA00022853"/>
    </source>
</evidence>
<keyword evidence="13" id="KW-1185">Reference proteome</keyword>
<comment type="subcellular location">
    <subcellularLocation>
        <location evidence="1">Nucleus</location>
    </subcellularLocation>
</comment>